<dbReference type="AlphaFoldDB" id="A0A1M6MD84"/>
<evidence type="ECO:0000256" key="1">
    <source>
        <dbReference type="ARBA" id="ARBA00004127"/>
    </source>
</evidence>
<proteinExistence type="predicted"/>
<evidence type="ECO:0000313" key="6">
    <source>
        <dbReference type="EMBL" id="SHJ81386.1"/>
    </source>
</evidence>
<dbReference type="Pfam" id="PF04191">
    <property type="entry name" value="PEMT"/>
    <property type="match status" value="1"/>
</dbReference>
<dbReference type="InterPro" id="IPR007318">
    <property type="entry name" value="Phopholipid_MeTrfase"/>
</dbReference>
<reference evidence="6 7" key="1">
    <citation type="submission" date="2016-11" db="EMBL/GenBank/DDBJ databases">
        <authorList>
            <person name="Jaros S."/>
            <person name="Januszkiewicz K."/>
            <person name="Wedrychowicz H."/>
        </authorList>
    </citation>
    <scope>NUCLEOTIDE SEQUENCE [LARGE SCALE GENOMIC DNA]</scope>
    <source>
        <strain evidence="6 7">DSM 21864</strain>
    </source>
</reference>
<dbReference type="STRING" id="1121298.SAMN05444401_3952"/>
<keyword evidence="4 5" id="KW-0472">Membrane</keyword>
<dbReference type="Gene3D" id="1.20.120.1630">
    <property type="match status" value="1"/>
</dbReference>
<keyword evidence="6" id="KW-0489">Methyltransferase</keyword>
<accession>A0A1M6MD84</accession>
<evidence type="ECO:0000256" key="3">
    <source>
        <dbReference type="ARBA" id="ARBA00022989"/>
    </source>
</evidence>
<dbReference type="GO" id="GO:0008168">
    <property type="term" value="F:methyltransferase activity"/>
    <property type="evidence" value="ECO:0007669"/>
    <property type="project" value="UniProtKB-KW"/>
</dbReference>
<dbReference type="EMBL" id="FQZO01000008">
    <property type="protein sequence ID" value="SHJ81386.1"/>
    <property type="molecule type" value="Genomic_DNA"/>
</dbReference>
<evidence type="ECO:0000256" key="2">
    <source>
        <dbReference type="ARBA" id="ARBA00022692"/>
    </source>
</evidence>
<gene>
    <name evidence="6" type="ORF">SAMN05444401_3952</name>
</gene>
<keyword evidence="7" id="KW-1185">Reference proteome</keyword>
<dbReference type="PANTHER" id="PTHR12714:SF9">
    <property type="entry name" value="PROTEIN-S-ISOPRENYLCYSTEINE O-METHYLTRANSFERASE"/>
    <property type="match status" value="1"/>
</dbReference>
<dbReference type="PANTHER" id="PTHR12714">
    <property type="entry name" value="PROTEIN-S ISOPRENYLCYSTEINE O-METHYLTRANSFERASE"/>
    <property type="match status" value="1"/>
</dbReference>
<keyword evidence="6" id="KW-0808">Transferase</keyword>
<feature type="transmembrane region" description="Helical" evidence="5">
    <location>
        <begin position="46"/>
        <end position="70"/>
    </location>
</feature>
<evidence type="ECO:0000256" key="5">
    <source>
        <dbReference type="SAM" id="Phobius"/>
    </source>
</evidence>
<feature type="transmembrane region" description="Helical" evidence="5">
    <location>
        <begin position="6"/>
        <end position="25"/>
    </location>
</feature>
<dbReference type="GO" id="GO:0032259">
    <property type="term" value="P:methylation"/>
    <property type="evidence" value="ECO:0007669"/>
    <property type="project" value="UniProtKB-KW"/>
</dbReference>
<dbReference type="GO" id="GO:0012505">
    <property type="term" value="C:endomembrane system"/>
    <property type="evidence" value="ECO:0007669"/>
    <property type="project" value="UniProtKB-SubCell"/>
</dbReference>
<evidence type="ECO:0000313" key="7">
    <source>
        <dbReference type="Proteomes" id="UP000184080"/>
    </source>
</evidence>
<keyword evidence="2 5" id="KW-0812">Transmembrane</keyword>
<evidence type="ECO:0000256" key="4">
    <source>
        <dbReference type="ARBA" id="ARBA00023136"/>
    </source>
</evidence>
<protein>
    <submittedName>
        <fullName evidence="6">Protein-S-isoprenylcysteine O-methyltransferase Ste14</fullName>
    </submittedName>
</protein>
<keyword evidence="3 5" id="KW-1133">Transmembrane helix</keyword>
<name>A0A1M6MD84_9CLOT</name>
<comment type="subcellular location">
    <subcellularLocation>
        <location evidence="1">Endomembrane system</location>
        <topology evidence="1">Multi-pass membrane protein</topology>
    </subcellularLocation>
</comment>
<feature type="transmembrane region" description="Helical" evidence="5">
    <location>
        <begin position="82"/>
        <end position="102"/>
    </location>
</feature>
<dbReference type="Proteomes" id="UP000184080">
    <property type="component" value="Unassembled WGS sequence"/>
</dbReference>
<sequence>MSTESIIGLIILFAFYGSYFVKIFIQRTRGINTDRMGKGSKPKKTFVIEVILKLTTIFTAVIQLISIIFIQELSIFIQNNLIRYAGFIVSLLGVVVFVNAMVTMGDSWRAGIDNTQKTKIVKTGIYKYSRNPAFVGFDLFYIGIALAFSNVLNIIFAFASILILHLQILEEEKFLPTVFGKEYLDFKKKTNRYIGIK</sequence>
<organism evidence="6 7">
    <name type="scientific">Clostridium amylolyticum</name>
    <dbReference type="NCBI Taxonomy" id="1121298"/>
    <lineage>
        <taxon>Bacteria</taxon>
        <taxon>Bacillati</taxon>
        <taxon>Bacillota</taxon>
        <taxon>Clostridia</taxon>
        <taxon>Eubacteriales</taxon>
        <taxon>Clostridiaceae</taxon>
        <taxon>Clostridium</taxon>
    </lineage>
</organism>
<feature type="transmembrane region" description="Helical" evidence="5">
    <location>
        <begin position="139"/>
        <end position="166"/>
    </location>
</feature>